<organism evidence="1 2">
    <name type="scientific">Naganishia friedmannii</name>
    <dbReference type="NCBI Taxonomy" id="89922"/>
    <lineage>
        <taxon>Eukaryota</taxon>
        <taxon>Fungi</taxon>
        <taxon>Dikarya</taxon>
        <taxon>Basidiomycota</taxon>
        <taxon>Agaricomycotina</taxon>
        <taxon>Tremellomycetes</taxon>
        <taxon>Filobasidiales</taxon>
        <taxon>Filobasidiaceae</taxon>
        <taxon>Naganishia</taxon>
    </lineage>
</organism>
<comment type="caution">
    <text evidence="1">The sequence shown here is derived from an EMBL/GenBank/DDBJ whole genome shotgun (WGS) entry which is preliminary data.</text>
</comment>
<protein>
    <submittedName>
        <fullName evidence="1">Uncharacterized protein</fullName>
    </submittedName>
</protein>
<proteinExistence type="predicted"/>
<gene>
    <name evidence="1" type="ORF">QFC21_005779</name>
</gene>
<keyword evidence="2" id="KW-1185">Reference proteome</keyword>
<accession>A0ACC2V7D4</accession>
<evidence type="ECO:0000313" key="2">
    <source>
        <dbReference type="Proteomes" id="UP001227268"/>
    </source>
</evidence>
<dbReference type="EMBL" id="JASBWT010000023">
    <property type="protein sequence ID" value="KAJ9094986.1"/>
    <property type="molecule type" value="Genomic_DNA"/>
</dbReference>
<dbReference type="Proteomes" id="UP001227268">
    <property type="component" value="Unassembled WGS sequence"/>
</dbReference>
<reference evidence="1" key="1">
    <citation type="submission" date="2023-04" db="EMBL/GenBank/DDBJ databases">
        <title>Draft Genome sequencing of Naganishia species isolated from polar environments using Oxford Nanopore Technology.</title>
        <authorList>
            <person name="Leo P."/>
            <person name="Venkateswaran K."/>
        </authorList>
    </citation>
    <scope>NUCLEOTIDE SEQUENCE</scope>
    <source>
        <strain evidence="1">MNA-CCFEE 5423</strain>
    </source>
</reference>
<evidence type="ECO:0000313" key="1">
    <source>
        <dbReference type="EMBL" id="KAJ9094986.1"/>
    </source>
</evidence>
<sequence length="297" mass="32448">MDARALLRAKKAGTAGPASSKGTSPYLKIDAKGDKRCSICGVLAKHWEAHQVSKQHKTSLQRIRQEEAAAAAAAKKKEGKKRQAVDDVPMEGPIVEGEKVVVQEEETGDRNTKRLRTKNDAEAGRGQQSGMTTTLDAELDSFLSSLSSIPAAEPESAPITTTTSKSKYKPSQPETQTFYESAPIKNALPATTKGSSTISSNATAASNPFAGRLQERTAVGPEKPSDEAVEEEEEEEEEEETPAQKRAREQREEREEIMSRLEEEQRAQEEADERVQSLKARMELIKKQRAAAKASKA</sequence>
<name>A0ACC2V7D4_9TREE</name>